<dbReference type="Proteomes" id="UP000282170">
    <property type="component" value="Chromosome"/>
</dbReference>
<dbReference type="GeneID" id="93884800"/>
<name>A0A494V2B8_9ACTN</name>
<reference evidence="1 2" key="1">
    <citation type="submission" date="2017-09" db="EMBL/GenBank/DDBJ databases">
        <authorList>
            <person name="Zhang H."/>
            <person name="Hu S."/>
            <person name="Xu J."/>
            <person name="He Z."/>
        </authorList>
    </citation>
    <scope>NUCLEOTIDE SEQUENCE [LARGE SCALE GENOMIC DNA]</scope>
    <source>
        <strain evidence="1 2">TXX3120</strain>
    </source>
</reference>
<protein>
    <submittedName>
        <fullName evidence="1">Uncharacterized protein</fullName>
    </submittedName>
</protein>
<sequence>MSQSEGARLFREAWITGVRKHFPGEPKPGYVTPWEETPEWERQAAGAVHDQVRQFLDLSDRHASRLTREQKSRFVATCWTAQMYKHFENPKPGYVADWASLPDWQKETDADIFEAIEDALK</sequence>
<keyword evidence="2" id="KW-1185">Reference proteome</keyword>
<dbReference type="AlphaFoldDB" id="A0A494V2B8"/>
<proteinExistence type="predicted"/>
<organism evidence="1 2">
    <name type="scientific">Streptomyces fungicidicus</name>
    <dbReference type="NCBI Taxonomy" id="68203"/>
    <lineage>
        <taxon>Bacteria</taxon>
        <taxon>Bacillati</taxon>
        <taxon>Actinomycetota</taxon>
        <taxon>Actinomycetes</taxon>
        <taxon>Kitasatosporales</taxon>
        <taxon>Streptomycetaceae</taxon>
        <taxon>Streptomyces</taxon>
    </lineage>
</organism>
<gene>
    <name evidence="1" type="ORF">CNQ36_18400</name>
</gene>
<accession>A0A494V2B8</accession>
<dbReference type="EMBL" id="CP023407">
    <property type="protein sequence ID" value="AYL37209.1"/>
    <property type="molecule type" value="Genomic_DNA"/>
</dbReference>
<dbReference type="RefSeq" id="WP_121546818.1">
    <property type="nucleotide sequence ID" value="NZ_CP023407.1"/>
</dbReference>
<evidence type="ECO:0000313" key="1">
    <source>
        <dbReference type="EMBL" id="AYL37209.1"/>
    </source>
</evidence>
<dbReference type="KEGG" id="sfug:CNQ36_18400"/>
<evidence type="ECO:0000313" key="2">
    <source>
        <dbReference type="Proteomes" id="UP000282170"/>
    </source>
</evidence>